<evidence type="ECO:0000313" key="4">
    <source>
        <dbReference type="Proteomes" id="UP000435304"/>
    </source>
</evidence>
<evidence type="ECO:0000313" key="3">
    <source>
        <dbReference type="EMBL" id="MVA77433.1"/>
    </source>
</evidence>
<feature type="transmembrane region" description="Helical" evidence="1">
    <location>
        <begin position="38"/>
        <end position="60"/>
    </location>
</feature>
<dbReference type="EMBL" id="WPCU01000010">
    <property type="protein sequence ID" value="MVA77433.1"/>
    <property type="molecule type" value="Genomic_DNA"/>
</dbReference>
<organism evidence="3 4">
    <name type="scientific">Auraticoccus cholistanensis</name>
    <dbReference type="NCBI Taxonomy" id="2656650"/>
    <lineage>
        <taxon>Bacteria</taxon>
        <taxon>Bacillati</taxon>
        <taxon>Actinomycetota</taxon>
        <taxon>Actinomycetes</taxon>
        <taxon>Propionibacteriales</taxon>
        <taxon>Propionibacteriaceae</taxon>
        <taxon>Auraticoccus</taxon>
    </lineage>
</organism>
<name>A0A6A9UX53_9ACTN</name>
<evidence type="ECO:0008006" key="5">
    <source>
        <dbReference type="Google" id="ProtNLM"/>
    </source>
</evidence>
<feature type="transmembrane region" description="Helical" evidence="1">
    <location>
        <begin position="103"/>
        <end position="123"/>
    </location>
</feature>
<protein>
    <recommendedName>
        <fullName evidence="5">Pr6Pr family membrane protein</fullName>
    </recommendedName>
</protein>
<evidence type="ECO:0000256" key="1">
    <source>
        <dbReference type="SAM" id="Phobius"/>
    </source>
</evidence>
<feature type="transmembrane region" description="Helical" evidence="1">
    <location>
        <begin position="135"/>
        <end position="154"/>
    </location>
</feature>
<gene>
    <name evidence="3" type="ORF">GC722_15595</name>
</gene>
<dbReference type="NCBIfam" id="NF038065">
    <property type="entry name" value="Pr6Pr"/>
    <property type="match status" value="1"/>
</dbReference>
<feature type="transmembrane region" description="Helical" evidence="1">
    <location>
        <begin position="72"/>
        <end position="97"/>
    </location>
</feature>
<keyword evidence="1" id="KW-0812">Transmembrane</keyword>
<dbReference type="InterPro" id="IPR049713">
    <property type="entry name" value="Pr6Pr-like"/>
</dbReference>
<dbReference type="RefSeq" id="WP_156611632.1">
    <property type="nucleotide sequence ID" value="NZ_WPCU01000010.1"/>
</dbReference>
<feature type="signal peptide" evidence="2">
    <location>
        <begin position="1"/>
        <end position="21"/>
    </location>
</feature>
<sequence>MRIAVAVVRLAVVAAVAAAVAATLVVSAARGPVNPFNFFGYFTVQSNLLLAAVYLATALLALRDRPVPRWLVVARAAATTYIVVVGVVYNTLLAGLAGGVELAWANAVLHLVTPVHALLDWVLVADRGRLPWRVWGYLAVYPVVWLVVVLLRGAGDGWVPYPFLDPDRGYLTVAAYALAIAVVVMAAGAGVIALSRLAVGAAGGAGSAGREPG</sequence>
<feature type="transmembrane region" description="Helical" evidence="1">
    <location>
        <begin position="174"/>
        <end position="194"/>
    </location>
</feature>
<reference evidence="3 4" key="1">
    <citation type="submission" date="2019-12" db="EMBL/GenBank/DDBJ databases">
        <title>Auraticoccus cholistani sp. nov., an actinomycete isolated from soil of Cholistan desert.</title>
        <authorList>
            <person name="Cheema M.T."/>
        </authorList>
    </citation>
    <scope>NUCLEOTIDE SEQUENCE [LARGE SCALE GENOMIC DNA]</scope>
    <source>
        <strain evidence="3 4">F435</strain>
    </source>
</reference>
<comment type="caution">
    <text evidence="3">The sequence shown here is derived from an EMBL/GenBank/DDBJ whole genome shotgun (WGS) entry which is preliminary data.</text>
</comment>
<evidence type="ECO:0000256" key="2">
    <source>
        <dbReference type="SAM" id="SignalP"/>
    </source>
</evidence>
<proteinExistence type="predicted"/>
<feature type="chain" id="PRO_5038415580" description="Pr6Pr family membrane protein" evidence="2">
    <location>
        <begin position="22"/>
        <end position="213"/>
    </location>
</feature>
<keyword evidence="1" id="KW-0472">Membrane</keyword>
<keyword evidence="1" id="KW-1133">Transmembrane helix</keyword>
<dbReference type="Proteomes" id="UP000435304">
    <property type="component" value="Unassembled WGS sequence"/>
</dbReference>
<accession>A0A6A9UX53</accession>
<keyword evidence="2" id="KW-0732">Signal</keyword>
<keyword evidence="4" id="KW-1185">Reference proteome</keyword>
<dbReference type="AlphaFoldDB" id="A0A6A9UX53"/>